<dbReference type="GO" id="GO:0009396">
    <property type="term" value="P:folic acid-containing compound biosynthetic process"/>
    <property type="evidence" value="ECO:0007669"/>
    <property type="project" value="InterPro"/>
</dbReference>
<evidence type="ECO:0000259" key="1">
    <source>
        <dbReference type="Pfam" id="PF00425"/>
    </source>
</evidence>
<dbReference type="RefSeq" id="WP_109414592.1">
    <property type="nucleotide sequence ID" value="NZ_QEAS01000003.1"/>
</dbReference>
<dbReference type="EMBL" id="QEAS01000003">
    <property type="protein sequence ID" value="PWG81646.1"/>
    <property type="molecule type" value="Genomic_DNA"/>
</dbReference>
<dbReference type="InterPro" id="IPR005801">
    <property type="entry name" value="ADC_synthase"/>
</dbReference>
<dbReference type="InterPro" id="IPR015890">
    <property type="entry name" value="Chorismate_C"/>
</dbReference>
<dbReference type="PRINTS" id="PR00095">
    <property type="entry name" value="ANTSNTHASEI"/>
</dbReference>
<gene>
    <name evidence="2" type="primary">pabB</name>
    <name evidence="2" type="ORF">DDR33_04520</name>
</gene>
<dbReference type="InterPro" id="IPR019999">
    <property type="entry name" value="Anth_synth_I-like"/>
</dbReference>
<dbReference type="AlphaFoldDB" id="A0A2U2PJR4"/>
<dbReference type="OrthoDB" id="9803598at2"/>
<protein>
    <submittedName>
        <fullName evidence="2">Aminodeoxychorismate synthase component I</fullName>
    </submittedName>
</protein>
<name>A0A2U2PJR4_9SPHI</name>
<evidence type="ECO:0000313" key="3">
    <source>
        <dbReference type="Proteomes" id="UP000245647"/>
    </source>
</evidence>
<dbReference type="Pfam" id="PF00425">
    <property type="entry name" value="Chorismate_bind"/>
    <property type="match status" value="1"/>
</dbReference>
<keyword evidence="3" id="KW-1185">Reference proteome</keyword>
<sequence length="432" mass="48709">MNASYHYPDDIAVFKEKALQWATSHEVACYFDSNGYKDGCTSFDVLIAAGLNAEVKGAGGNQVLEKLKGFLHEHSGWIPGFLAYDLKNELEELHSDRQDHLGFDDLFFFIPSHILIIRGQQVEILSATSGLASQIEAEIAAHPAPPALKKPIRKRFKRGEYVSTVNRIKDHIARGDIYELNFCQEFYAEDVSIDPMSAFKMLNNLSAAPFSVFFKYHSKFIISASPERFLCRRGNKIISQPIKGTARRSDDLQEDLRLKEELRNNPKEQSENVMIVDLVRNDLTRCALPGTVKVDELFGIYSFRQVHQMISTVTCEVSEDTDNTEIISCAFPMGSMTGAPKVRAMELIEEFERTRRGIFSGAVGYFTPEGDFDMNVVIRTLLYDSESGYLSFQTGSAITFASEPEKEYEECLLKAKAILETLGTSFEEEEEN</sequence>
<dbReference type="PANTHER" id="PTHR11236:SF9">
    <property type="entry name" value="ANTHRANILATE SYNTHASE COMPONENT 1"/>
    <property type="match status" value="1"/>
</dbReference>
<evidence type="ECO:0000313" key="2">
    <source>
        <dbReference type="EMBL" id="PWG81646.1"/>
    </source>
</evidence>
<dbReference type="InterPro" id="IPR005802">
    <property type="entry name" value="ADC_synth_comp_1"/>
</dbReference>
<dbReference type="NCBIfam" id="TIGR00553">
    <property type="entry name" value="pabB"/>
    <property type="match status" value="1"/>
</dbReference>
<feature type="domain" description="Chorismate-utilising enzyme C-terminal" evidence="1">
    <location>
        <begin position="159"/>
        <end position="414"/>
    </location>
</feature>
<accession>A0A2U2PJR4</accession>
<comment type="caution">
    <text evidence="2">The sequence shown here is derived from an EMBL/GenBank/DDBJ whole genome shotgun (WGS) entry which is preliminary data.</text>
</comment>
<proteinExistence type="predicted"/>
<dbReference type="Proteomes" id="UP000245647">
    <property type="component" value="Unassembled WGS sequence"/>
</dbReference>
<dbReference type="GO" id="GO:0000162">
    <property type="term" value="P:L-tryptophan biosynthetic process"/>
    <property type="evidence" value="ECO:0007669"/>
    <property type="project" value="TreeGrafter"/>
</dbReference>
<dbReference type="SUPFAM" id="SSF56322">
    <property type="entry name" value="ADC synthase"/>
    <property type="match status" value="1"/>
</dbReference>
<dbReference type="Gene3D" id="3.60.120.10">
    <property type="entry name" value="Anthranilate synthase"/>
    <property type="match status" value="1"/>
</dbReference>
<dbReference type="PANTHER" id="PTHR11236">
    <property type="entry name" value="AMINOBENZOATE/ANTHRANILATE SYNTHASE"/>
    <property type="match status" value="1"/>
</dbReference>
<reference evidence="2 3" key="1">
    <citation type="submission" date="2018-04" db="EMBL/GenBank/DDBJ databases">
        <title>Pedobacter chongqingensis sp. nov., isolated from a rottenly hemp rope.</title>
        <authorList>
            <person name="Cai Y."/>
        </authorList>
    </citation>
    <scope>NUCLEOTIDE SEQUENCE [LARGE SCALE GENOMIC DNA]</scope>
    <source>
        <strain evidence="2 3">FJ4-8</strain>
    </source>
</reference>
<organism evidence="2 3">
    <name type="scientific">Pararcticibacter amylolyticus</name>
    <dbReference type="NCBI Taxonomy" id="2173175"/>
    <lineage>
        <taxon>Bacteria</taxon>
        <taxon>Pseudomonadati</taxon>
        <taxon>Bacteroidota</taxon>
        <taxon>Sphingobacteriia</taxon>
        <taxon>Sphingobacteriales</taxon>
        <taxon>Sphingobacteriaceae</taxon>
        <taxon>Pararcticibacter</taxon>
    </lineage>
</organism>